<dbReference type="InterPro" id="IPR018062">
    <property type="entry name" value="HTH_AraC-typ_CS"/>
</dbReference>
<dbReference type="Pfam" id="PF06445">
    <property type="entry name" value="GyrI-like"/>
    <property type="match status" value="1"/>
</dbReference>
<dbReference type="SMART" id="SM00342">
    <property type="entry name" value="HTH_ARAC"/>
    <property type="match status" value="1"/>
</dbReference>
<dbReference type="PANTHER" id="PTHR47504">
    <property type="entry name" value="RIGHT ORIGIN-BINDING PROTEIN"/>
    <property type="match status" value="1"/>
</dbReference>
<reference evidence="5" key="1">
    <citation type="submission" date="2021-07" db="EMBL/GenBank/DDBJ databases">
        <title>Shinella sp. nov., a novel member of the genus Shinella from water.</title>
        <authorList>
            <person name="Deng Y."/>
        </authorList>
    </citation>
    <scope>NUCLEOTIDE SEQUENCE</scope>
    <source>
        <strain evidence="5">CPCC 100929</strain>
    </source>
</reference>
<dbReference type="PANTHER" id="PTHR47504:SF5">
    <property type="entry name" value="RIGHT ORIGIN-BINDING PROTEIN"/>
    <property type="match status" value="1"/>
</dbReference>
<dbReference type="InterPro" id="IPR020449">
    <property type="entry name" value="Tscrpt_reg_AraC-type_HTH"/>
</dbReference>
<dbReference type="PROSITE" id="PS00041">
    <property type="entry name" value="HTH_ARAC_FAMILY_1"/>
    <property type="match status" value="1"/>
</dbReference>
<evidence type="ECO:0000313" key="5">
    <source>
        <dbReference type="EMBL" id="MCQ4633214.1"/>
    </source>
</evidence>
<accession>A0ABT1RDP5</accession>
<proteinExistence type="predicted"/>
<dbReference type="Pfam" id="PF12833">
    <property type="entry name" value="HTH_18"/>
    <property type="match status" value="1"/>
</dbReference>
<evidence type="ECO:0000256" key="1">
    <source>
        <dbReference type="ARBA" id="ARBA00023015"/>
    </source>
</evidence>
<dbReference type="PROSITE" id="PS01124">
    <property type="entry name" value="HTH_ARAC_FAMILY_2"/>
    <property type="match status" value="1"/>
</dbReference>
<dbReference type="EMBL" id="WHSB02000011">
    <property type="protein sequence ID" value="MCQ4633214.1"/>
    <property type="molecule type" value="Genomic_DNA"/>
</dbReference>
<dbReference type="PRINTS" id="PR00032">
    <property type="entry name" value="HTHARAC"/>
</dbReference>
<keyword evidence="1" id="KW-0805">Transcription regulation</keyword>
<dbReference type="InterPro" id="IPR011256">
    <property type="entry name" value="Reg_factor_effector_dom_sf"/>
</dbReference>
<dbReference type="InterPro" id="IPR018060">
    <property type="entry name" value="HTH_AraC"/>
</dbReference>
<dbReference type="Gene3D" id="1.10.10.60">
    <property type="entry name" value="Homeodomain-like"/>
    <property type="match status" value="2"/>
</dbReference>
<evidence type="ECO:0000256" key="2">
    <source>
        <dbReference type="ARBA" id="ARBA00023125"/>
    </source>
</evidence>
<feature type="domain" description="HTH araC/xylS-type" evidence="4">
    <location>
        <begin position="5"/>
        <end position="103"/>
    </location>
</feature>
<dbReference type="Proteomes" id="UP000996601">
    <property type="component" value="Unassembled WGS sequence"/>
</dbReference>
<dbReference type="SUPFAM" id="SSF46689">
    <property type="entry name" value="Homeodomain-like"/>
    <property type="match status" value="2"/>
</dbReference>
<dbReference type="SUPFAM" id="SSF55136">
    <property type="entry name" value="Probable bacterial effector-binding domain"/>
    <property type="match status" value="1"/>
</dbReference>
<dbReference type="InterPro" id="IPR010499">
    <property type="entry name" value="AraC_E-bd"/>
</dbReference>
<dbReference type="RefSeq" id="WP_256119926.1">
    <property type="nucleotide sequence ID" value="NZ_WHSB02000011.1"/>
</dbReference>
<evidence type="ECO:0000256" key="3">
    <source>
        <dbReference type="ARBA" id="ARBA00023163"/>
    </source>
</evidence>
<keyword evidence="2" id="KW-0238">DNA-binding</keyword>
<dbReference type="Gene3D" id="3.20.80.10">
    <property type="entry name" value="Regulatory factor, effector binding domain"/>
    <property type="match status" value="1"/>
</dbReference>
<evidence type="ECO:0000259" key="4">
    <source>
        <dbReference type="PROSITE" id="PS01124"/>
    </source>
</evidence>
<dbReference type="SMART" id="SM00871">
    <property type="entry name" value="AraC_E_bind"/>
    <property type="match status" value="1"/>
</dbReference>
<comment type="caution">
    <text evidence="5">The sequence shown here is derived from an EMBL/GenBank/DDBJ whole genome shotgun (WGS) entry which is preliminary data.</text>
</comment>
<organism evidence="5 6">
    <name type="scientific">Shinella lacus</name>
    <dbReference type="NCBI Taxonomy" id="2654216"/>
    <lineage>
        <taxon>Bacteria</taxon>
        <taxon>Pseudomonadati</taxon>
        <taxon>Pseudomonadota</taxon>
        <taxon>Alphaproteobacteria</taxon>
        <taxon>Hyphomicrobiales</taxon>
        <taxon>Rhizobiaceae</taxon>
        <taxon>Shinella</taxon>
    </lineage>
</organism>
<sequence>MHPVAKAIWFIESHFGRAIALSEIAAMAGMSRHHLSRRFGEMTGQNLNRYLRARRLSEAARQLAAGAEDILAVALDAGYGSHEAFTRAFREEFGLTPEALRAKGDLAGLTLQEPIRMSAIEKTDLPTPRIETLDAFTITGLAADFAPGKAAGIPALWQKFNDYFGHIPGQVDKTAYGLCTMLGDGKAGFRYLAGARVSTGDDLPAEFETVTLPAQAWAIFLHQGHVNGIPATVDAAFRTWLPASGRTVGAFPDVLEFYGEDFDPETGLGRVEIWLPLADRMTNP</sequence>
<gene>
    <name evidence="5" type="ORF">GB927_024445</name>
</gene>
<keyword evidence="6" id="KW-1185">Reference proteome</keyword>
<name>A0ABT1RDP5_9HYPH</name>
<dbReference type="InterPro" id="IPR029442">
    <property type="entry name" value="GyrI-like"/>
</dbReference>
<dbReference type="InterPro" id="IPR009057">
    <property type="entry name" value="Homeodomain-like_sf"/>
</dbReference>
<keyword evidence="3" id="KW-0804">Transcription</keyword>
<evidence type="ECO:0000313" key="6">
    <source>
        <dbReference type="Proteomes" id="UP000996601"/>
    </source>
</evidence>
<dbReference type="InterPro" id="IPR050959">
    <property type="entry name" value="MarA-like"/>
</dbReference>
<protein>
    <submittedName>
        <fullName evidence="5">AraC family transcriptional regulator</fullName>
    </submittedName>
</protein>